<accession>A0AAE0PKC0</accession>
<dbReference type="Proteomes" id="UP001281003">
    <property type="component" value="Unassembled WGS sequence"/>
</dbReference>
<dbReference type="EMBL" id="JAUTDP010000002">
    <property type="protein sequence ID" value="KAK3401493.1"/>
    <property type="molecule type" value="Genomic_DNA"/>
</dbReference>
<name>A0AAE0PKC0_SORBR</name>
<protein>
    <submittedName>
        <fullName evidence="1">Uncharacterized protein</fullName>
    </submittedName>
</protein>
<keyword evidence="2" id="KW-1185">Reference proteome</keyword>
<comment type="caution">
    <text evidence="1">The sequence shown here is derived from an EMBL/GenBank/DDBJ whole genome shotgun (WGS) entry which is preliminary data.</text>
</comment>
<proteinExistence type="predicted"/>
<sequence>MSSTGSPIKGYLLIFALPTHPSFTTSHSAFNTWYNQIHIPDILSIGASSGFVSATRFHRAGFNPSSPSLSSTASEVTYPKDTKWQYLAMYPLEDVEKGMGEESGLYKVDLEHEMLPAKGNAMEVARWEMGFWEVVGEMAAKGKEGSSQNHELTTTITDTPQQTDTLLIPLDSSDLPGSDIPGAHPSAILDYSRKGWTGPNPVRSTLLKFIGPVPGGDGTGIKTYLAVHEVPSHTVTTVNPELQTVRYKVLEKFGEASA</sequence>
<evidence type="ECO:0000313" key="1">
    <source>
        <dbReference type="EMBL" id="KAK3401493.1"/>
    </source>
</evidence>
<dbReference type="AlphaFoldDB" id="A0AAE0PKC0"/>
<organism evidence="1 2">
    <name type="scientific">Sordaria brevicollis</name>
    <dbReference type="NCBI Taxonomy" id="83679"/>
    <lineage>
        <taxon>Eukaryota</taxon>
        <taxon>Fungi</taxon>
        <taxon>Dikarya</taxon>
        <taxon>Ascomycota</taxon>
        <taxon>Pezizomycotina</taxon>
        <taxon>Sordariomycetes</taxon>
        <taxon>Sordariomycetidae</taxon>
        <taxon>Sordariales</taxon>
        <taxon>Sordariaceae</taxon>
        <taxon>Sordaria</taxon>
    </lineage>
</organism>
<reference evidence="1" key="2">
    <citation type="submission" date="2023-07" db="EMBL/GenBank/DDBJ databases">
        <authorList>
            <consortium name="Lawrence Berkeley National Laboratory"/>
            <person name="Haridas S."/>
            <person name="Hensen N."/>
            <person name="Bonometti L."/>
            <person name="Westerberg I."/>
            <person name="Brannstrom I.O."/>
            <person name="Guillou S."/>
            <person name="Cros-Aarteil S."/>
            <person name="Calhoun S."/>
            <person name="Kuo A."/>
            <person name="Mondo S."/>
            <person name="Pangilinan J."/>
            <person name="Riley R."/>
            <person name="LaButti K."/>
            <person name="Andreopoulos B."/>
            <person name="Lipzen A."/>
            <person name="Chen C."/>
            <person name="Yanf M."/>
            <person name="Daum C."/>
            <person name="Ng V."/>
            <person name="Clum A."/>
            <person name="Steindorff A."/>
            <person name="Ohm R."/>
            <person name="Martin F."/>
            <person name="Silar P."/>
            <person name="Natvig D."/>
            <person name="Lalanne C."/>
            <person name="Gautier V."/>
            <person name="Ament-velasquez S.L."/>
            <person name="Kruys A."/>
            <person name="Hutchinson M.I."/>
            <person name="Powell A.J."/>
            <person name="Barry K."/>
            <person name="Miller A.N."/>
            <person name="Grigoriev I.V."/>
            <person name="Debuchy R."/>
            <person name="Gladieux P."/>
            <person name="Thoren M.H."/>
            <person name="Johannesson H."/>
        </authorList>
    </citation>
    <scope>NUCLEOTIDE SEQUENCE</scope>
    <source>
        <strain evidence="1">FGSC 1904</strain>
    </source>
</reference>
<evidence type="ECO:0000313" key="2">
    <source>
        <dbReference type="Proteomes" id="UP001281003"/>
    </source>
</evidence>
<gene>
    <name evidence="1" type="ORF">B0T20DRAFT_345008</name>
</gene>
<reference evidence="1" key="1">
    <citation type="journal article" date="2023" name="Mol. Phylogenet. Evol.">
        <title>Genome-scale phylogeny and comparative genomics of the fungal order Sordariales.</title>
        <authorList>
            <person name="Hensen N."/>
            <person name="Bonometti L."/>
            <person name="Westerberg I."/>
            <person name="Brannstrom I.O."/>
            <person name="Guillou S."/>
            <person name="Cros-Aarteil S."/>
            <person name="Calhoun S."/>
            <person name="Haridas S."/>
            <person name="Kuo A."/>
            <person name="Mondo S."/>
            <person name="Pangilinan J."/>
            <person name="Riley R."/>
            <person name="LaButti K."/>
            <person name="Andreopoulos B."/>
            <person name="Lipzen A."/>
            <person name="Chen C."/>
            <person name="Yan M."/>
            <person name="Daum C."/>
            <person name="Ng V."/>
            <person name="Clum A."/>
            <person name="Steindorff A."/>
            <person name="Ohm R.A."/>
            <person name="Martin F."/>
            <person name="Silar P."/>
            <person name="Natvig D.O."/>
            <person name="Lalanne C."/>
            <person name="Gautier V."/>
            <person name="Ament-Velasquez S.L."/>
            <person name="Kruys A."/>
            <person name="Hutchinson M.I."/>
            <person name="Powell A.J."/>
            <person name="Barry K."/>
            <person name="Miller A.N."/>
            <person name="Grigoriev I.V."/>
            <person name="Debuchy R."/>
            <person name="Gladieux P."/>
            <person name="Hiltunen Thoren M."/>
            <person name="Johannesson H."/>
        </authorList>
    </citation>
    <scope>NUCLEOTIDE SEQUENCE</scope>
    <source>
        <strain evidence="1">FGSC 1904</strain>
    </source>
</reference>